<name>B0JP72_MICAN</name>
<dbReference type="EMBL" id="AP009552">
    <property type="protein sequence ID" value="BAG00383.1"/>
    <property type="molecule type" value="Genomic_DNA"/>
</dbReference>
<dbReference type="AlphaFoldDB" id="B0JP72"/>
<dbReference type="PaxDb" id="449447-MAE_05610"/>
<dbReference type="EnsemblBacteria" id="BAG00383">
    <property type="protein sequence ID" value="BAG00383"/>
    <property type="gene ID" value="MAE_05610"/>
</dbReference>
<dbReference type="STRING" id="449447.MAE_05610"/>
<reference evidence="1 2" key="1">
    <citation type="journal article" date="2007" name="DNA Res.">
        <title>Complete genomic structure of the bloom-forming toxic cyanobacterium Microcystis aeruginosa NIES-843.</title>
        <authorList>
            <person name="Kaneko T."/>
            <person name="Nakajima N."/>
            <person name="Okamoto S."/>
            <person name="Suzuki I."/>
            <person name="Tanabe Y."/>
            <person name="Tamaoki M."/>
            <person name="Nakamura Y."/>
            <person name="Kasai F."/>
            <person name="Watanabe A."/>
            <person name="Kawashima K."/>
            <person name="Kishida Y."/>
            <person name="Ono A."/>
            <person name="Shimizu Y."/>
            <person name="Takahashi C."/>
            <person name="Minami C."/>
            <person name="Fujishiro T."/>
            <person name="Kohara M."/>
            <person name="Katoh M."/>
            <person name="Nakazaki N."/>
            <person name="Nakayama S."/>
            <person name="Yamada M."/>
            <person name="Tabata S."/>
            <person name="Watanabe M.M."/>
        </authorList>
    </citation>
    <scope>NUCLEOTIDE SEQUENCE [LARGE SCALE GENOMIC DNA]</scope>
    <source>
        <strain evidence="2">NIES-843 / IAM M-247</strain>
    </source>
</reference>
<keyword evidence="2" id="KW-1185">Reference proteome</keyword>
<organism evidence="1 2">
    <name type="scientific">Microcystis aeruginosa (strain NIES-843 / IAM M-2473)</name>
    <dbReference type="NCBI Taxonomy" id="449447"/>
    <lineage>
        <taxon>Bacteria</taxon>
        <taxon>Bacillati</taxon>
        <taxon>Cyanobacteriota</taxon>
        <taxon>Cyanophyceae</taxon>
        <taxon>Oscillatoriophycideae</taxon>
        <taxon>Chroococcales</taxon>
        <taxon>Microcystaceae</taxon>
        <taxon>Microcystis</taxon>
    </lineage>
</organism>
<dbReference type="Proteomes" id="UP000001510">
    <property type="component" value="Chromosome"/>
</dbReference>
<protein>
    <submittedName>
        <fullName evidence="1">Uncharacterized protein</fullName>
    </submittedName>
</protein>
<dbReference type="KEGG" id="mar:MAE_05610"/>
<proteinExistence type="predicted"/>
<gene>
    <name evidence="1" type="ordered locus">MAE_05610</name>
</gene>
<sequence length="54" mass="6179">MRALGFMLQPNLRSPPTFIYSPHFPTSPPPHFPTSPLPIPWDQKRGKIISLVIR</sequence>
<evidence type="ECO:0000313" key="1">
    <source>
        <dbReference type="EMBL" id="BAG00383.1"/>
    </source>
</evidence>
<evidence type="ECO:0000313" key="2">
    <source>
        <dbReference type="Proteomes" id="UP000001510"/>
    </source>
</evidence>
<accession>B0JP72</accession>
<dbReference type="HOGENOM" id="CLU_3045352_0_0_3"/>